<keyword evidence="9 13" id="KW-0862">Zinc</keyword>
<dbReference type="CDD" id="cd04277">
    <property type="entry name" value="ZnMc_serralysin_like"/>
    <property type="match status" value="1"/>
</dbReference>
<keyword evidence="6 13" id="KW-0479">Metal-binding</keyword>
<dbReference type="GO" id="GO:0031012">
    <property type="term" value="C:extracellular matrix"/>
    <property type="evidence" value="ECO:0007669"/>
    <property type="project" value="InterPro"/>
</dbReference>
<evidence type="ECO:0000313" key="16">
    <source>
        <dbReference type="Proteomes" id="UP000814207"/>
    </source>
</evidence>
<dbReference type="InterPro" id="IPR018511">
    <property type="entry name" value="Hemolysin-typ_Ca-bd_CS"/>
</dbReference>
<evidence type="ECO:0000256" key="1">
    <source>
        <dbReference type="ARBA" id="ARBA00001913"/>
    </source>
</evidence>
<gene>
    <name evidence="15" type="ORF">GIW73_20905</name>
</gene>
<dbReference type="Proteomes" id="UP000814207">
    <property type="component" value="Unassembled WGS sequence"/>
</dbReference>
<dbReference type="GO" id="GO:0006508">
    <property type="term" value="P:proteolysis"/>
    <property type="evidence" value="ECO:0007669"/>
    <property type="project" value="UniProtKB-KW"/>
</dbReference>
<evidence type="ECO:0000256" key="8">
    <source>
        <dbReference type="ARBA" id="ARBA00022801"/>
    </source>
</evidence>
<dbReference type="Gene3D" id="3.40.390.10">
    <property type="entry name" value="Collagenase (Catalytic Domain)"/>
    <property type="match status" value="1"/>
</dbReference>
<dbReference type="GO" id="GO:0004222">
    <property type="term" value="F:metalloendopeptidase activity"/>
    <property type="evidence" value="ECO:0007669"/>
    <property type="project" value="InterPro"/>
</dbReference>
<keyword evidence="7" id="KW-0677">Repeat</keyword>
<comment type="cofactor">
    <cofactor evidence="1">
        <name>Ca(2+)</name>
        <dbReference type="ChEBI" id="CHEBI:29108"/>
    </cofactor>
</comment>
<evidence type="ECO:0000256" key="3">
    <source>
        <dbReference type="ARBA" id="ARBA00009490"/>
    </source>
</evidence>
<evidence type="ECO:0000256" key="10">
    <source>
        <dbReference type="ARBA" id="ARBA00022837"/>
    </source>
</evidence>
<comment type="cofactor">
    <cofactor evidence="13">
        <name>Zn(2+)</name>
        <dbReference type="ChEBI" id="CHEBI:29105"/>
    </cofactor>
    <text evidence="13">Binds 1 zinc ion per subunit.</text>
</comment>
<dbReference type="InterPro" id="IPR001818">
    <property type="entry name" value="Pept_M10_metallopeptidase"/>
</dbReference>
<evidence type="ECO:0000256" key="9">
    <source>
        <dbReference type="ARBA" id="ARBA00022833"/>
    </source>
</evidence>
<keyword evidence="5" id="KW-0645">Protease</keyword>
<dbReference type="GO" id="GO:0005615">
    <property type="term" value="C:extracellular space"/>
    <property type="evidence" value="ECO:0007669"/>
    <property type="project" value="InterPro"/>
</dbReference>
<dbReference type="EMBL" id="WKEU01000114">
    <property type="protein sequence ID" value="MCF5065395.1"/>
    <property type="molecule type" value="Genomic_DNA"/>
</dbReference>
<accession>A0A9Q3ZWH6</accession>
<dbReference type="Pfam" id="PF00353">
    <property type="entry name" value="HemolysinCabind"/>
    <property type="match status" value="1"/>
</dbReference>
<dbReference type="GO" id="GO:0005509">
    <property type="term" value="F:calcium ion binding"/>
    <property type="evidence" value="ECO:0007669"/>
    <property type="project" value="InterPro"/>
</dbReference>
<feature type="active site" evidence="12">
    <location>
        <position position="182"/>
    </location>
</feature>
<feature type="binding site" evidence="13">
    <location>
        <position position="191"/>
    </location>
    <ligand>
        <name>Zn(2+)</name>
        <dbReference type="ChEBI" id="CHEBI:29105"/>
        <note>catalytic</note>
    </ligand>
</feature>
<keyword evidence="11 15" id="KW-0482">Metalloprotease</keyword>
<evidence type="ECO:0000313" key="15">
    <source>
        <dbReference type="EMBL" id="MCF5065395.1"/>
    </source>
</evidence>
<evidence type="ECO:0000259" key="14">
    <source>
        <dbReference type="SMART" id="SM00235"/>
    </source>
</evidence>
<dbReference type="SUPFAM" id="SSF55486">
    <property type="entry name" value="Metalloproteases ('zincins'), catalytic domain"/>
    <property type="match status" value="1"/>
</dbReference>
<sequence length="469" mass="49890">MISRASNTFQSIEQFQHRDDRGHGIRHNGLPSKTSEAAALQLLRKSPGWPDINGNGRYDVTYEFRTPPQDRASKQLGKTGFTHVLDNQRQQIRLSVQSIEDVARLTFTEAPRATGSEGHITLGNYAHKIDTKGYAYSGNSHAVLPKPGQSHGGDVWFVVKEGDSSIAHATLGDAGRHTIIHELGHALGLAHPGDYNGTLDPASVGYHEDSQSHTHMSYRGERTGYMHHGGLRSSAPQLDDISAYQARYGANHATRKDDTTYGFNSNTQRDFLSISSADQQRVAAIWDGGGNDTLDFSGYGQDQQISLKEGTFSDVGGLKGNVSIAYGALIENAIGGSGDDLLVGNAVANQLTGGEGSDRLYGAGGADELRGGKGKDVFVYGSLGESTQGSMDRIMDFVSGEDTVDVSGITARLGAPLTFVSALSGASGEAIIDYNPVLQMSTLQICGKPGEPNLIVLVEGALKPGDIVS</sequence>
<dbReference type="Pfam" id="PF00413">
    <property type="entry name" value="Peptidase_M10"/>
    <property type="match status" value="1"/>
</dbReference>
<dbReference type="GO" id="GO:0008270">
    <property type="term" value="F:zinc ion binding"/>
    <property type="evidence" value="ECO:0007669"/>
    <property type="project" value="InterPro"/>
</dbReference>
<evidence type="ECO:0000256" key="7">
    <source>
        <dbReference type="ARBA" id="ARBA00022737"/>
    </source>
</evidence>
<dbReference type="InterPro" id="IPR034033">
    <property type="entry name" value="Serralysin-like"/>
</dbReference>
<evidence type="ECO:0000256" key="13">
    <source>
        <dbReference type="PIRSR" id="PIRSR001205-2"/>
    </source>
</evidence>
<protein>
    <submittedName>
        <fullName evidence="15">Matrixin family metalloprotease</fullName>
    </submittedName>
</protein>
<evidence type="ECO:0000256" key="11">
    <source>
        <dbReference type="ARBA" id="ARBA00023049"/>
    </source>
</evidence>
<keyword evidence="4" id="KW-0964">Secreted</keyword>
<dbReference type="InterPro" id="IPR013858">
    <property type="entry name" value="Peptidase_M10B_C"/>
</dbReference>
<proteinExistence type="inferred from homology"/>
<organism evidence="15 16">
    <name type="scientific">Pseudomonas syringae</name>
    <dbReference type="NCBI Taxonomy" id="317"/>
    <lineage>
        <taxon>Bacteria</taxon>
        <taxon>Pseudomonadati</taxon>
        <taxon>Pseudomonadota</taxon>
        <taxon>Gammaproteobacteria</taxon>
        <taxon>Pseudomonadales</taxon>
        <taxon>Pseudomonadaceae</taxon>
        <taxon>Pseudomonas</taxon>
    </lineage>
</organism>
<dbReference type="SUPFAM" id="SSF51120">
    <property type="entry name" value="beta-Roll"/>
    <property type="match status" value="1"/>
</dbReference>
<evidence type="ECO:0000256" key="5">
    <source>
        <dbReference type="ARBA" id="ARBA00022670"/>
    </source>
</evidence>
<reference evidence="15" key="1">
    <citation type="submission" date="2019-11" db="EMBL/GenBank/DDBJ databases">
        <title>Epiphytic Pseudomonas syringae from cherry orchards.</title>
        <authorList>
            <person name="Hulin M.T."/>
        </authorList>
    </citation>
    <scope>NUCLEOTIDE SEQUENCE</scope>
    <source>
        <strain evidence="15">PA-6-9A</strain>
    </source>
</reference>
<dbReference type="InterPro" id="IPR016294">
    <property type="entry name" value="Pept_M10B"/>
</dbReference>
<dbReference type="Gene3D" id="2.150.10.10">
    <property type="entry name" value="Serralysin-like metalloprotease, C-terminal"/>
    <property type="match status" value="1"/>
</dbReference>
<dbReference type="InterPro" id="IPR011049">
    <property type="entry name" value="Serralysin-like_metalloprot_C"/>
</dbReference>
<dbReference type="InterPro" id="IPR001343">
    <property type="entry name" value="Hemolysn_Ca-bd"/>
</dbReference>
<dbReference type="PROSITE" id="PS00330">
    <property type="entry name" value="HEMOLYSIN_CALCIUM"/>
    <property type="match status" value="1"/>
</dbReference>
<evidence type="ECO:0000256" key="6">
    <source>
        <dbReference type="ARBA" id="ARBA00022723"/>
    </source>
</evidence>
<dbReference type="InterPro" id="IPR024079">
    <property type="entry name" value="MetalloPept_cat_dom_sf"/>
</dbReference>
<feature type="binding site" evidence="13">
    <location>
        <position position="181"/>
    </location>
    <ligand>
        <name>Zn(2+)</name>
        <dbReference type="ChEBI" id="CHEBI:29105"/>
        <note>catalytic</note>
    </ligand>
</feature>
<evidence type="ECO:0000256" key="2">
    <source>
        <dbReference type="ARBA" id="ARBA00004613"/>
    </source>
</evidence>
<evidence type="ECO:0000256" key="12">
    <source>
        <dbReference type="PIRSR" id="PIRSR001205-1"/>
    </source>
</evidence>
<comment type="subcellular location">
    <subcellularLocation>
        <location evidence="2">Secreted</location>
    </subcellularLocation>
</comment>
<keyword evidence="8" id="KW-0378">Hydrolase</keyword>
<comment type="caution">
    <text evidence="15">The sequence shown here is derived from an EMBL/GenBank/DDBJ whole genome shotgun (WGS) entry which is preliminary data.</text>
</comment>
<feature type="domain" description="Peptidase metallopeptidase" evidence="14">
    <location>
        <begin position="45"/>
        <end position="231"/>
    </location>
</feature>
<dbReference type="PIRSF" id="PIRSF001205">
    <property type="entry name" value="Peptidase_M10B"/>
    <property type="match status" value="1"/>
</dbReference>
<keyword evidence="10" id="KW-0106">Calcium</keyword>
<dbReference type="SMART" id="SM00235">
    <property type="entry name" value="ZnMc"/>
    <property type="match status" value="1"/>
</dbReference>
<feature type="binding site" evidence="13">
    <location>
        <position position="185"/>
    </location>
    <ligand>
        <name>Zn(2+)</name>
        <dbReference type="ChEBI" id="CHEBI:29105"/>
        <note>catalytic</note>
    </ligand>
</feature>
<dbReference type="InterPro" id="IPR006026">
    <property type="entry name" value="Peptidase_Metallo"/>
</dbReference>
<dbReference type="Pfam" id="PF08548">
    <property type="entry name" value="Peptidase_M10_C"/>
    <property type="match status" value="1"/>
</dbReference>
<dbReference type="AlphaFoldDB" id="A0A9Q3ZWH6"/>
<evidence type="ECO:0000256" key="4">
    <source>
        <dbReference type="ARBA" id="ARBA00022525"/>
    </source>
</evidence>
<name>A0A9Q3ZWH6_PSESX</name>
<dbReference type="PRINTS" id="PR00313">
    <property type="entry name" value="CABNDNGRPT"/>
</dbReference>
<comment type="similarity">
    <text evidence="3">Belongs to the peptidase M10B family.</text>
</comment>